<dbReference type="InterPro" id="IPR032719">
    <property type="entry name" value="WbsX"/>
</dbReference>
<dbReference type="PANTHER" id="PTHR41244">
    <property type="entry name" value="RHAMNAN SYNTHESIS F"/>
    <property type="match status" value="1"/>
</dbReference>
<comment type="caution">
    <text evidence="1">The sequence shown here is derived from an EMBL/GenBank/DDBJ whole genome shotgun (WGS) entry which is preliminary data.</text>
</comment>
<protein>
    <submittedName>
        <fullName evidence="1">Glycoside hydrolase family 99-like domain-containing protein</fullName>
    </submittedName>
</protein>
<dbReference type="Proteomes" id="UP001494672">
    <property type="component" value="Unassembled WGS sequence"/>
</dbReference>
<sequence>MAEILSNNKIKTIAFYLPQYHAIPENDKFWGKGFTEWVNTKKATPLFEGHYQPKVPLNENYYNLLDDDVKIWQANLAKKYGVFGFCYYHYWFKDGKKLLEKPLEQMLQNKDVDIPFCMSWANENWSKRWDGGNQEIIAEQDYGTEDDWKKHLLYMVQFFKDERYITLNGDPVFLIYKPEEIPDLHRMVTYWQSEIKKFGFNRICLMIQNSGWYFSPSYNDRDFDYQVKFEPYFSKQYAEKDLNKIRRLQIAYRILKKVKLEKPIYAFVKSRKKVAGNDKPLSIFSYDKECADILNGPHSQKIVQGLFTDWDNTARRKNGFVFKGGNPEKFGNCAKALFNQMREKNDLPLVFINAWNEWAEGAYLEPDEKHGYAYLEQLQNAMEKYNRG</sequence>
<gene>
    <name evidence="1" type="ORF">AAAU18_09340</name>
</gene>
<dbReference type="Pfam" id="PF14307">
    <property type="entry name" value="Glyco_tran_WbsX"/>
    <property type="match status" value="1"/>
</dbReference>
<evidence type="ECO:0000313" key="1">
    <source>
        <dbReference type="EMBL" id="MEQ2593109.1"/>
    </source>
</evidence>
<evidence type="ECO:0000313" key="2">
    <source>
        <dbReference type="Proteomes" id="UP001494672"/>
    </source>
</evidence>
<proteinExistence type="predicted"/>
<dbReference type="CDD" id="cd11579">
    <property type="entry name" value="Glyco_tran_WbsX"/>
    <property type="match status" value="1"/>
</dbReference>
<name>A0ABV1IA61_9FIRM</name>
<dbReference type="Gene3D" id="3.20.20.80">
    <property type="entry name" value="Glycosidases"/>
    <property type="match status" value="1"/>
</dbReference>
<accession>A0ABV1IA61</accession>
<dbReference type="RefSeq" id="WP_117550445.1">
    <property type="nucleotide sequence ID" value="NZ_JBBNGJ010000006.1"/>
</dbReference>
<reference evidence="1 2" key="1">
    <citation type="submission" date="2024-04" db="EMBL/GenBank/DDBJ databases">
        <title>Human intestinal bacterial collection.</title>
        <authorList>
            <person name="Pauvert C."/>
            <person name="Hitch T.C.A."/>
            <person name="Clavel T."/>
        </authorList>
    </citation>
    <scope>NUCLEOTIDE SEQUENCE [LARGE SCALE GENOMIC DNA]</scope>
    <source>
        <strain evidence="1 2">CLA-AA-H181</strain>
    </source>
</reference>
<keyword evidence="2" id="KW-1185">Reference proteome</keyword>
<organism evidence="1 2">
    <name type="scientific">Coprococcus aceti</name>
    <dbReference type="NCBI Taxonomy" id="2981786"/>
    <lineage>
        <taxon>Bacteria</taxon>
        <taxon>Bacillati</taxon>
        <taxon>Bacillota</taxon>
        <taxon>Clostridia</taxon>
        <taxon>Lachnospirales</taxon>
        <taxon>Lachnospiraceae</taxon>
        <taxon>Coprococcus</taxon>
    </lineage>
</organism>
<dbReference type="PANTHER" id="PTHR41244:SF1">
    <property type="entry name" value="GLYCOSYLTRANSFERASE"/>
    <property type="match status" value="1"/>
</dbReference>
<dbReference type="EMBL" id="JBBNGJ010000006">
    <property type="protein sequence ID" value="MEQ2593109.1"/>
    <property type="molecule type" value="Genomic_DNA"/>
</dbReference>